<dbReference type="NCBIfam" id="TIGR00188">
    <property type="entry name" value="rnpA"/>
    <property type="match status" value="1"/>
</dbReference>
<reference evidence="10" key="1">
    <citation type="journal article" date="2019" name="Int. J. Syst. Evol. Microbiol.">
        <title>The Global Catalogue of Microorganisms (GCM) 10K type strain sequencing project: providing services to taxonomists for standard genome sequencing and annotation.</title>
        <authorList>
            <consortium name="The Broad Institute Genomics Platform"/>
            <consortium name="The Broad Institute Genome Sequencing Center for Infectious Disease"/>
            <person name="Wu L."/>
            <person name="Ma J."/>
        </authorList>
    </citation>
    <scope>NUCLEOTIDE SEQUENCE [LARGE SCALE GENOMIC DNA]</scope>
    <source>
        <strain evidence="10">JCM 17927</strain>
    </source>
</reference>
<evidence type="ECO:0000256" key="1">
    <source>
        <dbReference type="ARBA" id="ARBA00002663"/>
    </source>
</evidence>
<keyword evidence="4 7" id="KW-0255">Endonuclease</keyword>
<evidence type="ECO:0000256" key="6">
    <source>
        <dbReference type="ARBA" id="ARBA00022884"/>
    </source>
</evidence>
<dbReference type="InterPro" id="IPR020568">
    <property type="entry name" value="Ribosomal_Su5_D2-typ_SF"/>
</dbReference>
<keyword evidence="6 7" id="KW-0694">RNA-binding</keyword>
<dbReference type="InterPro" id="IPR020539">
    <property type="entry name" value="RNase_P_CS"/>
</dbReference>
<comment type="catalytic activity">
    <reaction evidence="7">
        <text>Endonucleolytic cleavage of RNA, removing 5'-extranucleotides from tRNA precursor.</text>
        <dbReference type="EC" id="3.1.26.5"/>
    </reaction>
</comment>
<name>A0ABP8MCJ3_9BACT</name>
<dbReference type="PROSITE" id="PS00648">
    <property type="entry name" value="RIBONUCLEASE_P"/>
    <property type="match status" value="1"/>
</dbReference>
<evidence type="ECO:0000313" key="9">
    <source>
        <dbReference type="EMBL" id="GAA4448434.1"/>
    </source>
</evidence>
<protein>
    <recommendedName>
        <fullName evidence="7 8">Ribonuclease P protein component</fullName>
        <shortName evidence="7">RNase P protein</shortName>
        <shortName evidence="7">RNaseP protein</shortName>
        <ecNumber evidence="7 8">3.1.26.5</ecNumber>
    </recommendedName>
    <alternativeName>
        <fullName evidence="7">Protein C5</fullName>
    </alternativeName>
</protein>
<evidence type="ECO:0000256" key="7">
    <source>
        <dbReference type="HAMAP-Rule" id="MF_00227"/>
    </source>
</evidence>
<accession>A0ABP8MCJ3</accession>
<dbReference type="InterPro" id="IPR000100">
    <property type="entry name" value="RNase_P"/>
</dbReference>
<evidence type="ECO:0000256" key="2">
    <source>
        <dbReference type="ARBA" id="ARBA00022694"/>
    </source>
</evidence>
<comment type="subunit">
    <text evidence="7">Consists of a catalytic RNA component (M1 or rnpB) and a protein subunit.</text>
</comment>
<dbReference type="SUPFAM" id="SSF54211">
    <property type="entry name" value="Ribosomal protein S5 domain 2-like"/>
    <property type="match status" value="1"/>
</dbReference>
<gene>
    <name evidence="7 9" type="primary">rnpA</name>
    <name evidence="9" type="ORF">GCM10023189_06260</name>
</gene>
<evidence type="ECO:0000256" key="5">
    <source>
        <dbReference type="ARBA" id="ARBA00022801"/>
    </source>
</evidence>
<dbReference type="Gene3D" id="3.30.230.10">
    <property type="match status" value="1"/>
</dbReference>
<dbReference type="Proteomes" id="UP001501175">
    <property type="component" value="Unassembled WGS sequence"/>
</dbReference>
<keyword evidence="10" id="KW-1185">Reference proteome</keyword>
<evidence type="ECO:0000256" key="8">
    <source>
        <dbReference type="NCBIfam" id="TIGR00188"/>
    </source>
</evidence>
<dbReference type="RefSeq" id="WP_345240449.1">
    <property type="nucleotide sequence ID" value="NZ_BAABHD010000005.1"/>
</dbReference>
<dbReference type="HAMAP" id="MF_00227">
    <property type="entry name" value="RNase_P"/>
    <property type="match status" value="1"/>
</dbReference>
<evidence type="ECO:0000313" key="10">
    <source>
        <dbReference type="Proteomes" id="UP001501175"/>
    </source>
</evidence>
<dbReference type="EMBL" id="BAABHD010000005">
    <property type="protein sequence ID" value="GAA4448434.1"/>
    <property type="molecule type" value="Genomic_DNA"/>
</dbReference>
<sequence>MRLTFTKAERLSSRKIIDRLFEKGSTDVKTFYLFPFRVLCLYEPEPSPLPAILITVSKRNFKKAVDRNLIRRRIREGYRQNKAIMVDTAGPDKQLPAYIAFLYTARDKISFEEIEKSMKLALKRVGRGQ</sequence>
<comment type="function">
    <text evidence="1 7">RNaseP catalyzes the removal of the 5'-leader sequence from pre-tRNA to produce the mature 5'-terminus. It can also cleave other RNA substrates such as 4.5S RNA. The protein component plays an auxiliary but essential role in vivo by binding to the 5'-leader sequence and broadening the substrate specificity of the ribozyme.</text>
</comment>
<evidence type="ECO:0000256" key="3">
    <source>
        <dbReference type="ARBA" id="ARBA00022722"/>
    </source>
</evidence>
<keyword evidence="3 7" id="KW-0540">Nuclease</keyword>
<dbReference type="Pfam" id="PF00825">
    <property type="entry name" value="Ribonuclease_P"/>
    <property type="match status" value="1"/>
</dbReference>
<organism evidence="9 10">
    <name type="scientific">Nibrella saemangeumensis</name>
    <dbReference type="NCBI Taxonomy" id="1084526"/>
    <lineage>
        <taxon>Bacteria</taxon>
        <taxon>Pseudomonadati</taxon>
        <taxon>Bacteroidota</taxon>
        <taxon>Cytophagia</taxon>
        <taxon>Cytophagales</taxon>
        <taxon>Spirosomataceae</taxon>
        <taxon>Nibrella</taxon>
    </lineage>
</organism>
<keyword evidence="5 7" id="KW-0378">Hydrolase</keyword>
<keyword evidence="2 7" id="KW-0819">tRNA processing</keyword>
<proteinExistence type="inferred from homology"/>
<dbReference type="EC" id="3.1.26.5" evidence="7 8"/>
<dbReference type="InterPro" id="IPR014721">
    <property type="entry name" value="Ribsml_uS5_D2-typ_fold_subgr"/>
</dbReference>
<comment type="caution">
    <text evidence="9">The sequence shown here is derived from an EMBL/GenBank/DDBJ whole genome shotgun (WGS) entry which is preliminary data.</text>
</comment>
<evidence type="ECO:0000256" key="4">
    <source>
        <dbReference type="ARBA" id="ARBA00022759"/>
    </source>
</evidence>
<comment type="similarity">
    <text evidence="7">Belongs to the RnpA family.</text>
</comment>